<evidence type="ECO:0000313" key="6">
    <source>
        <dbReference type="EMBL" id="GGL21183.1"/>
    </source>
</evidence>
<protein>
    <submittedName>
        <fullName evidence="6">GTP-binding protein</fullName>
    </submittedName>
</protein>
<feature type="domain" description="OBG-type G" evidence="4">
    <location>
        <begin position="73"/>
        <end position="304"/>
    </location>
</feature>
<evidence type="ECO:0000259" key="5">
    <source>
        <dbReference type="PROSITE" id="PS51880"/>
    </source>
</evidence>
<feature type="region of interest" description="Disordered" evidence="3">
    <location>
        <begin position="45"/>
        <end position="65"/>
    </location>
</feature>
<organism evidence="6 7">
    <name type="scientific">Halarchaeum grantii</name>
    <dbReference type="NCBI Taxonomy" id="1193105"/>
    <lineage>
        <taxon>Archaea</taxon>
        <taxon>Methanobacteriati</taxon>
        <taxon>Methanobacteriota</taxon>
        <taxon>Stenosarchaea group</taxon>
        <taxon>Halobacteria</taxon>
        <taxon>Halobacteriales</taxon>
        <taxon>Halobacteriaceae</taxon>
    </lineage>
</organism>
<dbReference type="Proteomes" id="UP000628840">
    <property type="component" value="Unassembled WGS sequence"/>
</dbReference>
<dbReference type="CDD" id="cd01896">
    <property type="entry name" value="DRG"/>
    <property type="match status" value="1"/>
</dbReference>
<dbReference type="Pfam" id="PF02824">
    <property type="entry name" value="TGS"/>
    <property type="match status" value="1"/>
</dbReference>
<dbReference type="Pfam" id="PF01926">
    <property type="entry name" value="MMR_HSR1"/>
    <property type="match status" value="1"/>
</dbReference>
<dbReference type="InterPro" id="IPR006074">
    <property type="entry name" value="GTP1-OBG_CS"/>
</dbReference>
<comment type="caution">
    <text evidence="6">The sequence shown here is derived from an EMBL/GenBank/DDBJ whole genome shotgun (WGS) entry which is preliminary data.</text>
</comment>
<evidence type="ECO:0000313" key="7">
    <source>
        <dbReference type="Proteomes" id="UP000628840"/>
    </source>
</evidence>
<dbReference type="Gene3D" id="3.40.50.300">
    <property type="entry name" value="P-loop containing nucleotide triphosphate hydrolases"/>
    <property type="match status" value="1"/>
</dbReference>
<dbReference type="InterPro" id="IPR027417">
    <property type="entry name" value="P-loop_NTPase"/>
</dbReference>
<dbReference type="NCBIfam" id="TIGR00231">
    <property type="entry name" value="small_GTP"/>
    <property type="match status" value="1"/>
</dbReference>
<accession>A0A830EXT4</accession>
<evidence type="ECO:0000256" key="1">
    <source>
        <dbReference type="ARBA" id="ARBA00022741"/>
    </source>
</evidence>
<keyword evidence="1" id="KW-0547">Nucleotide-binding</keyword>
<dbReference type="AlphaFoldDB" id="A0A830EXT4"/>
<dbReference type="GO" id="GO:0005525">
    <property type="term" value="F:GTP binding"/>
    <property type="evidence" value="ECO:0007669"/>
    <property type="project" value="UniProtKB-KW"/>
</dbReference>
<dbReference type="PRINTS" id="PR00326">
    <property type="entry name" value="GTP1OBG"/>
</dbReference>
<dbReference type="InterPro" id="IPR031167">
    <property type="entry name" value="G_OBG"/>
</dbReference>
<keyword evidence="2" id="KW-0342">GTP-binding</keyword>
<dbReference type="InterPro" id="IPR004095">
    <property type="entry name" value="TGS"/>
</dbReference>
<dbReference type="EMBL" id="BMPF01000001">
    <property type="protein sequence ID" value="GGL21183.1"/>
    <property type="molecule type" value="Genomic_DNA"/>
</dbReference>
<dbReference type="Gene3D" id="6.10.140.1070">
    <property type="match status" value="1"/>
</dbReference>
<dbReference type="SUPFAM" id="SSF52540">
    <property type="entry name" value="P-loop containing nucleoside triphosphate hydrolases"/>
    <property type="match status" value="1"/>
</dbReference>
<dbReference type="InterPro" id="IPR006073">
    <property type="entry name" value="GTP-bd"/>
</dbReference>
<dbReference type="PANTHER" id="PTHR43127">
    <property type="entry name" value="DEVELOPMENTALLY-REGULATED GTP-BINDING PROTEIN 2"/>
    <property type="match status" value="1"/>
</dbReference>
<dbReference type="SUPFAM" id="SSF81271">
    <property type="entry name" value="TGS-like"/>
    <property type="match status" value="1"/>
</dbReference>
<feature type="domain" description="TGS" evidence="5">
    <location>
        <begin position="304"/>
        <end position="379"/>
    </location>
</feature>
<dbReference type="InterPro" id="IPR005225">
    <property type="entry name" value="Small_GTP-bd"/>
</dbReference>
<dbReference type="GO" id="GO:0003924">
    <property type="term" value="F:GTPase activity"/>
    <property type="evidence" value="ECO:0007669"/>
    <property type="project" value="InterPro"/>
</dbReference>
<dbReference type="InterPro" id="IPR012676">
    <property type="entry name" value="TGS-like"/>
</dbReference>
<dbReference type="PROSITE" id="PS51880">
    <property type="entry name" value="TGS"/>
    <property type="match status" value="1"/>
</dbReference>
<evidence type="ECO:0000259" key="4">
    <source>
        <dbReference type="PROSITE" id="PS51710"/>
    </source>
</evidence>
<keyword evidence="7" id="KW-1185">Reference proteome</keyword>
<reference evidence="6 7" key="1">
    <citation type="journal article" date="2019" name="Int. J. Syst. Evol. Microbiol.">
        <title>The Global Catalogue of Microorganisms (GCM) 10K type strain sequencing project: providing services to taxonomists for standard genome sequencing and annotation.</title>
        <authorList>
            <consortium name="The Broad Institute Genomics Platform"/>
            <consortium name="The Broad Institute Genome Sequencing Center for Infectious Disease"/>
            <person name="Wu L."/>
            <person name="Ma J."/>
        </authorList>
    </citation>
    <scope>NUCLEOTIDE SEQUENCE [LARGE SCALE GENOMIC DNA]</scope>
    <source>
        <strain evidence="6 7">JCM 19585</strain>
    </source>
</reference>
<dbReference type="InterPro" id="IPR031662">
    <property type="entry name" value="GTP-binding_2"/>
</dbReference>
<gene>
    <name evidence="6" type="ORF">GCM10009037_00570</name>
</gene>
<dbReference type="InterPro" id="IPR012675">
    <property type="entry name" value="Beta-grasp_dom_sf"/>
</dbReference>
<evidence type="ECO:0000256" key="3">
    <source>
        <dbReference type="SAM" id="MobiDB-lite"/>
    </source>
</evidence>
<sequence>MLSGETAQFRVMGLEEEIEELEEEIADTPYNKSTEAHIGRLKAKLSEKKEKLEQQQSGSGGGGGYSVKQHGDATVALVGFPSVGKSTLVNALTNAGSEVGAYEFTTLDVNPGMLKYRGADIQILDVPGLIEGAAGGRGGGREVLSVIRSADLVVFVLSAFEIDQYDRLYDELYDNKIRLDTEPPHVRISKKIKGGIDVNTSGDLELDNDTVREVLRSQGYVNADVTIRGNPDVDELVDGVMANRVYLPSLTVVNKVDLIEPSYAETVKSELRERDIDPDEAVFISAHEERGLDALKDRLWSELDLIRVYMDKPGRGVDYDEPLVLRRGETVDDALDRLGGDMDDRFRFARVSGPSAKHDDQQVGRDHVLEDEDVLRLIVRR</sequence>
<proteinExistence type="predicted"/>
<dbReference type="PROSITE" id="PS00905">
    <property type="entry name" value="GTP1_OBG"/>
    <property type="match status" value="1"/>
</dbReference>
<dbReference type="PROSITE" id="PS51710">
    <property type="entry name" value="G_OBG"/>
    <property type="match status" value="1"/>
</dbReference>
<evidence type="ECO:0000256" key="2">
    <source>
        <dbReference type="ARBA" id="ARBA00023134"/>
    </source>
</evidence>
<dbReference type="Pfam" id="PF16897">
    <property type="entry name" value="MMR_HSR1_Xtn"/>
    <property type="match status" value="1"/>
</dbReference>
<dbReference type="Gene3D" id="3.10.20.30">
    <property type="match status" value="1"/>
</dbReference>
<name>A0A830EXT4_9EURY</name>
<dbReference type="InterPro" id="IPR045001">
    <property type="entry name" value="DRG"/>
</dbReference>